<proteinExistence type="predicted"/>
<feature type="compositionally biased region" description="Polar residues" evidence="1">
    <location>
        <begin position="85"/>
        <end position="99"/>
    </location>
</feature>
<organism evidence="2 3">
    <name type="scientific">Heterodera trifolii</name>
    <dbReference type="NCBI Taxonomy" id="157864"/>
    <lineage>
        <taxon>Eukaryota</taxon>
        <taxon>Metazoa</taxon>
        <taxon>Ecdysozoa</taxon>
        <taxon>Nematoda</taxon>
        <taxon>Chromadorea</taxon>
        <taxon>Rhabditida</taxon>
        <taxon>Tylenchina</taxon>
        <taxon>Tylenchomorpha</taxon>
        <taxon>Tylenchoidea</taxon>
        <taxon>Heteroderidae</taxon>
        <taxon>Heteroderinae</taxon>
        <taxon>Heterodera</taxon>
    </lineage>
</organism>
<dbReference type="Proteomes" id="UP001620626">
    <property type="component" value="Unassembled WGS sequence"/>
</dbReference>
<dbReference type="EMBL" id="JBICBT010000264">
    <property type="protein sequence ID" value="KAL3118727.1"/>
    <property type="molecule type" value="Genomic_DNA"/>
</dbReference>
<name>A0ABD2LU04_9BILA</name>
<feature type="region of interest" description="Disordered" evidence="1">
    <location>
        <begin position="394"/>
        <end position="416"/>
    </location>
</feature>
<feature type="region of interest" description="Disordered" evidence="1">
    <location>
        <begin position="68"/>
        <end position="99"/>
    </location>
</feature>
<gene>
    <name evidence="2" type="ORF">niasHT_000487</name>
</gene>
<feature type="compositionally biased region" description="Basic and acidic residues" evidence="1">
    <location>
        <begin position="71"/>
        <end position="82"/>
    </location>
</feature>
<accession>A0ABD2LU04</accession>
<feature type="compositionally biased region" description="Polar residues" evidence="1">
    <location>
        <begin position="308"/>
        <end position="324"/>
    </location>
</feature>
<keyword evidence="3" id="KW-1185">Reference proteome</keyword>
<sequence>MERARAELCRFEDAVNRSLRIVNRRACANTQALNKMATEINTNMGVLQAQITSLSDQDQLAPRNSLLFATPREHNPNPKVETEDNNSGNSTEGSDSEIESVNTLTGVIGQLEVFGEESVIAFDQWSERFIDYVGAMGRTWNEEERVARLKMSLVGTPRQLFKRLSQTETAQIDTAIAALRRKLDSPQRRELTKRTLAQCKQRENETVSEFIKRLTPLVEIVNSSLSDVQRKEKICEEFLDRVRSDIGFLIRLVGLNSAKDLDQVKAQAEELEAMLAAEKSSISDSLRGTVLALTNQRQSSSHERTDQPQHNNWQGISRANSTPLGYQRPYRGYSRGNSRGGYQNRNQNFNRRSDNQQMQSQRRWSNRPVCNYCGRTGHIATFCRVRQAQMVNNNGQFGRDYRNDRPRHDNRQTTNYSQSQLRNVTVLDSDSLIRAIANLSVQETRPSGSSVKDEGAEALKTISVIQDPKIEEEPKTEVVTCNKIVRLGAELLEIDQLTAHQKLAEVNRLKGTKLDPISDRKLTIMLQSLCANDQQFSRCAIEIKLSTVQLSN</sequence>
<feature type="compositionally biased region" description="Low complexity" evidence="1">
    <location>
        <begin position="328"/>
        <end position="342"/>
    </location>
</feature>
<comment type="caution">
    <text evidence="2">The sequence shown here is derived from an EMBL/GenBank/DDBJ whole genome shotgun (WGS) entry which is preliminary data.</text>
</comment>
<evidence type="ECO:0000313" key="3">
    <source>
        <dbReference type="Proteomes" id="UP001620626"/>
    </source>
</evidence>
<feature type="region of interest" description="Disordered" evidence="1">
    <location>
        <begin position="294"/>
        <end position="364"/>
    </location>
</feature>
<dbReference type="AlphaFoldDB" id="A0ABD2LU04"/>
<evidence type="ECO:0000313" key="2">
    <source>
        <dbReference type="EMBL" id="KAL3118727.1"/>
    </source>
</evidence>
<feature type="compositionally biased region" description="Basic and acidic residues" evidence="1">
    <location>
        <begin position="399"/>
        <end position="411"/>
    </location>
</feature>
<evidence type="ECO:0008006" key="4">
    <source>
        <dbReference type="Google" id="ProtNLM"/>
    </source>
</evidence>
<evidence type="ECO:0000256" key="1">
    <source>
        <dbReference type="SAM" id="MobiDB-lite"/>
    </source>
</evidence>
<reference evidence="2 3" key="1">
    <citation type="submission" date="2024-10" db="EMBL/GenBank/DDBJ databases">
        <authorList>
            <person name="Kim D."/>
        </authorList>
    </citation>
    <scope>NUCLEOTIDE SEQUENCE [LARGE SCALE GENOMIC DNA]</scope>
    <source>
        <strain evidence="2">BH-2024</strain>
    </source>
</reference>
<protein>
    <recommendedName>
        <fullName evidence="4">CCHC-type domain-containing protein</fullName>
    </recommendedName>
</protein>
<feature type="compositionally biased region" description="Polar residues" evidence="1">
    <location>
        <begin position="343"/>
        <end position="363"/>
    </location>
</feature>